<protein>
    <submittedName>
        <fullName evidence="1">Uncharacterized protein</fullName>
    </submittedName>
</protein>
<sequence length="184" mass="21490">MKLLDILSRWLRKISSTKATTKRTVTVAIIHYDGNNFKRLAIEFHLELKTSDVIIGKNLQEDDFLNTGISLKDKQFVFLSNRIYHHGNLVDYINDFDAKRLRAFEKRGVKILVTNDKKTAWMISQMFAFYCIIPSEPFQESVITAPIPLTRNSDGYYFTKTSYRNQVTLIDLNIEILNDFRNTK</sequence>
<dbReference type="EMBL" id="DRXW01000080">
    <property type="protein sequence ID" value="HHR33550.1"/>
    <property type="molecule type" value="Genomic_DNA"/>
</dbReference>
<proteinExistence type="predicted"/>
<organism evidence="1">
    <name type="scientific">Fervidobacterium nodosum</name>
    <dbReference type="NCBI Taxonomy" id="2424"/>
    <lineage>
        <taxon>Bacteria</taxon>
        <taxon>Thermotogati</taxon>
        <taxon>Thermotogota</taxon>
        <taxon>Thermotogae</taxon>
        <taxon>Thermotogales</taxon>
        <taxon>Fervidobacteriaceae</taxon>
        <taxon>Fervidobacterium</taxon>
    </lineage>
</organism>
<name>A0A7C5YDE8_9BACT</name>
<gene>
    <name evidence="1" type="ORF">ENM46_01220</name>
</gene>
<reference evidence="1" key="1">
    <citation type="journal article" date="2020" name="mSystems">
        <title>Genome- and Community-Level Interaction Insights into Carbon Utilization and Element Cycling Functions of Hydrothermarchaeota in Hydrothermal Sediment.</title>
        <authorList>
            <person name="Zhou Z."/>
            <person name="Liu Y."/>
            <person name="Xu W."/>
            <person name="Pan J."/>
            <person name="Luo Z.H."/>
            <person name="Li M."/>
        </authorList>
    </citation>
    <scope>NUCLEOTIDE SEQUENCE [LARGE SCALE GENOMIC DNA]</scope>
    <source>
        <strain evidence="1">SpSt-1088</strain>
    </source>
</reference>
<accession>A0A7C5YDE8</accession>
<evidence type="ECO:0000313" key="1">
    <source>
        <dbReference type="EMBL" id="HHR33550.1"/>
    </source>
</evidence>
<comment type="caution">
    <text evidence="1">The sequence shown here is derived from an EMBL/GenBank/DDBJ whole genome shotgun (WGS) entry which is preliminary data.</text>
</comment>
<dbReference type="AlphaFoldDB" id="A0A7C5YDE8"/>